<feature type="domain" description="Methyltransferase" evidence="4">
    <location>
        <begin position="89"/>
        <end position="182"/>
    </location>
</feature>
<organism evidence="5 6">
    <name type="scientific">Candidatus Phosphoribacter hodrii</name>
    <dbReference type="NCBI Taxonomy" id="2953743"/>
    <lineage>
        <taxon>Bacteria</taxon>
        <taxon>Bacillati</taxon>
        <taxon>Actinomycetota</taxon>
        <taxon>Actinomycetes</taxon>
        <taxon>Micrococcales</taxon>
        <taxon>Dermatophilaceae</taxon>
        <taxon>Candidatus Phosphoribacter</taxon>
    </lineage>
</organism>
<evidence type="ECO:0000259" key="4">
    <source>
        <dbReference type="Pfam" id="PF13649"/>
    </source>
</evidence>
<gene>
    <name evidence="5" type="ORF">IPP00_05550</name>
</gene>
<keyword evidence="1 5" id="KW-0489">Methyltransferase</keyword>
<dbReference type="InterPro" id="IPR051052">
    <property type="entry name" value="Diverse_substrate_MTase"/>
</dbReference>
<dbReference type="GO" id="GO:0008168">
    <property type="term" value="F:methyltransferase activity"/>
    <property type="evidence" value="ECO:0007669"/>
    <property type="project" value="UniProtKB-KW"/>
</dbReference>
<dbReference type="Proteomes" id="UP000886632">
    <property type="component" value="Unassembled WGS sequence"/>
</dbReference>
<name>A0A9D7T6L4_9MICO</name>
<dbReference type="EMBL" id="JADKGK010000012">
    <property type="protein sequence ID" value="MBL0003456.1"/>
    <property type="molecule type" value="Genomic_DNA"/>
</dbReference>
<feature type="compositionally biased region" description="Low complexity" evidence="3">
    <location>
        <begin position="42"/>
        <end position="52"/>
    </location>
</feature>
<accession>A0A9D7T6L4</accession>
<dbReference type="PANTHER" id="PTHR44942:SF4">
    <property type="entry name" value="METHYLTRANSFERASE TYPE 11 DOMAIN-CONTAINING PROTEIN"/>
    <property type="match status" value="1"/>
</dbReference>
<evidence type="ECO:0000256" key="2">
    <source>
        <dbReference type="ARBA" id="ARBA00022679"/>
    </source>
</evidence>
<dbReference type="PANTHER" id="PTHR44942">
    <property type="entry name" value="METHYLTRANSF_11 DOMAIN-CONTAINING PROTEIN"/>
    <property type="match status" value="1"/>
</dbReference>
<comment type="caution">
    <text evidence="5">The sequence shown here is derived from an EMBL/GenBank/DDBJ whole genome shotgun (WGS) entry which is preliminary data.</text>
</comment>
<protein>
    <submittedName>
        <fullName evidence="5">Class I SAM-dependent methyltransferase</fullName>
    </submittedName>
</protein>
<dbReference type="InterPro" id="IPR029063">
    <property type="entry name" value="SAM-dependent_MTases_sf"/>
</dbReference>
<evidence type="ECO:0000256" key="3">
    <source>
        <dbReference type="SAM" id="MobiDB-lite"/>
    </source>
</evidence>
<keyword evidence="2" id="KW-0808">Transferase</keyword>
<sequence>MGVFAKLFAHRGPQAHGHGSHGHGSHGHGAGGHESSGHESSGHAAHGHGVMSHAGSYDRLTRLVTLGRRDRIYAGLAALSGAAPGDHAVDLGCGTGALTRALAARVGPTGLVTGIDPSEEMVAFASRSATPSLQYAVHPAEALPFDDSSVQVVATALAMHHIDPDQRPAAVAEAHRVLVPGGQLLVVDLQPPRNRVARHVIDALTGPEMANNDLGAVRALMVDAGFTIVDEGVRSVAFGYVLARKV</sequence>
<dbReference type="SUPFAM" id="SSF53335">
    <property type="entry name" value="S-adenosyl-L-methionine-dependent methyltransferases"/>
    <property type="match status" value="1"/>
</dbReference>
<proteinExistence type="predicted"/>
<dbReference type="Pfam" id="PF13649">
    <property type="entry name" value="Methyltransf_25"/>
    <property type="match status" value="1"/>
</dbReference>
<evidence type="ECO:0000313" key="6">
    <source>
        <dbReference type="Proteomes" id="UP000886632"/>
    </source>
</evidence>
<evidence type="ECO:0000256" key="1">
    <source>
        <dbReference type="ARBA" id="ARBA00022603"/>
    </source>
</evidence>
<reference evidence="5" key="1">
    <citation type="submission" date="2020-10" db="EMBL/GenBank/DDBJ databases">
        <title>Connecting structure to function with the recovery of over 1000 high-quality activated sludge metagenome-assembled genomes encoding full-length rRNA genes using long-read sequencing.</title>
        <authorList>
            <person name="Singleton C.M."/>
            <person name="Petriglieri F."/>
            <person name="Kristensen J.M."/>
            <person name="Kirkegaard R.H."/>
            <person name="Michaelsen T.Y."/>
            <person name="Andersen M.H."/>
            <person name="Karst S.M."/>
            <person name="Dueholm M.S."/>
            <person name="Nielsen P.H."/>
            <person name="Albertsen M."/>
        </authorList>
    </citation>
    <scope>NUCLEOTIDE SEQUENCE</scope>
    <source>
        <strain evidence="5">Ribe_18-Q3-R11-54_MAXAC.001</strain>
    </source>
</reference>
<dbReference type="Gene3D" id="3.40.50.150">
    <property type="entry name" value="Vaccinia Virus protein VP39"/>
    <property type="match status" value="1"/>
</dbReference>
<dbReference type="GO" id="GO:0032259">
    <property type="term" value="P:methylation"/>
    <property type="evidence" value="ECO:0007669"/>
    <property type="project" value="UniProtKB-KW"/>
</dbReference>
<dbReference type="AlphaFoldDB" id="A0A9D7T6L4"/>
<dbReference type="InterPro" id="IPR041698">
    <property type="entry name" value="Methyltransf_25"/>
</dbReference>
<feature type="region of interest" description="Disordered" evidence="3">
    <location>
        <begin position="12"/>
        <end position="52"/>
    </location>
</feature>
<evidence type="ECO:0000313" key="5">
    <source>
        <dbReference type="EMBL" id="MBL0003456.1"/>
    </source>
</evidence>
<dbReference type="CDD" id="cd02440">
    <property type="entry name" value="AdoMet_MTases"/>
    <property type="match status" value="1"/>
</dbReference>